<feature type="chain" id="PRO_5032295894" description="Prolyl 4-hydroxylase alpha subunit domain-containing protein" evidence="1">
    <location>
        <begin position="19"/>
        <end position="213"/>
    </location>
</feature>
<name>A0A821PHP7_9BILA</name>
<dbReference type="AlphaFoldDB" id="A0A821PHP7"/>
<gene>
    <name evidence="2" type="ORF">TOA249_LOCUS23620</name>
</gene>
<keyword evidence="1" id="KW-0732">Signal</keyword>
<sequence>MLRLLSSIFWLKLRKFLSFYPTFTIDKDAKRQLYWLSANGHVYEEFNNDICNESHDKDNLIHKPTTENHEREVEFPSDQFWAVLLVKSTPMCIEIHRKSAWTVSRNLAVNETKAAKLKIRFNSTMTYGIYHRQDGSDETSFITVQLYLNENFQGGETTFLDYFDRSRNVACKPLTGMVLIFEHRIYHEGSMLEKGRKYTVRTDVMYRPQNKKQ</sequence>
<organism evidence="2 3">
    <name type="scientific">Rotaria socialis</name>
    <dbReference type="NCBI Taxonomy" id="392032"/>
    <lineage>
        <taxon>Eukaryota</taxon>
        <taxon>Metazoa</taxon>
        <taxon>Spiralia</taxon>
        <taxon>Gnathifera</taxon>
        <taxon>Rotifera</taxon>
        <taxon>Eurotatoria</taxon>
        <taxon>Bdelloidea</taxon>
        <taxon>Philodinida</taxon>
        <taxon>Philodinidae</taxon>
        <taxon>Rotaria</taxon>
    </lineage>
</organism>
<evidence type="ECO:0000313" key="2">
    <source>
        <dbReference type="EMBL" id="CAF4805176.1"/>
    </source>
</evidence>
<evidence type="ECO:0008006" key="4">
    <source>
        <dbReference type="Google" id="ProtNLM"/>
    </source>
</evidence>
<feature type="signal peptide" evidence="1">
    <location>
        <begin position="1"/>
        <end position="18"/>
    </location>
</feature>
<comment type="caution">
    <text evidence="2">The sequence shown here is derived from an EMBL/GenBank/DDBJ whole genome shotgun (WGS) entry which is preliminary data.</text>
</comment>
<accession>A0A821PHP7</accession>
<protein>
    <recommendedName>
        <fullName evidence="4">Prolyl 4-hydroxylase alpha subunit domain-containing protein</fullName>
    </recommendedName>
</protein>
<proteinExistence type="predicted"/>
<dbReference type="EMBL" id="CAJOBS010002293">
    <property type="protein sequence ID" value="CAF4805176.1"/>
    <property type="molecule type" value="Genomic_DNA"/>
</dbReference>
<dbReference type="Proteomes" id="UP000663838">
    <property type="component" value="Unassembled WGS sequence"/>
</dbReference>
<evidence type="ECO:0000256" key="1">
    <source>
        <dbReference type="SAM" id="SignalP"/>
    </source>
</evidence>
<dbReference type="Gene3D" id="2.60.120.620">
    <property type="entry name" value="q2cbj1_9rhob like domain"/>
    <property type="match status" value="1"/>
</dbReference>
<evidence type="ECO:0000313" key="3">
    <source>
        <dbReference type="Proteomes" id="UP000663838"/>
    </source>
</evidence>
<reference evidence="2" key="1">
    <citation type="submission" date="2021-02" db="EMBL/GenBank/DDBJ databases">
        <authorList>
            <person name="Nowell W R."/>
        </authorList>
    </citation>
    <scope>NUCLEOTIDE SEQUENCE</scope>
</reference>